<dbReference type="OrthoDB" id="4733675at2"/>
<keyword evidence="2" id="KW-1185">Reference proteome</keyword>
<name>A0A7I7K6S3_9MYCO</name>
<dbReference type="Proteomes" id="UP000467006">
    <property type="component" value="Chromosome"/>
</dbReference>
<evidence type="ECO:0000313" key="1">
    <source>
        <dbReference type="EMBL" id="BBX19753.1"/>
    </source>
</evidence>
<organism evidence="1 2">
    <name type="scientific">Mycolicibacterium duvalii</name>
    <dbReference type="NCBI Taxonomy" id="39688"/>
    <lineage>
        <taxon>Bacteria</taxon>
        <taxon>Bacillati</taxon>
        <taxon>Actinomycetota</taxon>
        <taxon>Actinomycetes</taxon>
        <taxon>Mycobacteriales</taxon>
        <taxon>Mycobacteriaceae</taxon>
        <taxon>Mycolicibacterium</taxon>
    </lineage>
</organism>
<accession>A0A7I7K6S3</accession>
<dbReference type="KEGG" id="mdu:MDUV_46130"/>
<proteinExistence type="predicted"/>
<dbReference type="RefSeq" id="WP_098002217.1">
    <property type="nucleotide sequence ID" value="NZ_AP022563.1"/>
</dbReference>
<sequence length="155" mass="15887">MRTHARVTAATLIGLTITLGLTTACTRTTEGVVAQTTQPGPALTSAPGMPGVPGGPQAPSIPGLPDFTIPNLPLPTRDTDAPDVPAPANSLTMECGEFNDLDEDTKRAVVEKIMEENGTPFGSDGSFIEQILADTGCQLMPTATVSEVLSGSLPG</sequence>
<dbReference type="PROSITE" id="PS51257">
    <property type="entry name" value="PROKAR_LIPOPROTEIN"/>
    <property type="match status" value="1"/>
</dbReference>
<gene>
    <name evidence="1" type="ORF">MDUV_46130</name>
</gene>
<dbReference type="EMBL" id="AP022563">
    <property type="protein sequence ID" value="BBX19753.1"/>
    <property type="molecule type" value="Genomic_DNA"/>
</dbReference>
<evidence type="ECO:0000313" key="2">
    <source>
        <dbReference type="Proteomes" id="UP000467006"/>
    </source>
</evidence>
<reference evidence="1 2" key="1">
    <citation type="journal article" date="2019" name="Emerg. Microbes Infect.">
        <title>Comprehensive subspecies identification of 175 nontuberculous mycobacteria species based on 7547 genomic profiles.</title>
        <authorList>
            <person name="Matsumoto Y."/>
            <person name="Kinjo T."/>
            <person name="Motooka D."/>
            <person name="Nabeya D."/>
            <person name="Jung N."/>
            <person name="Uechi K."/>
            <person name="Horii T."/>
            <person name="Iida T."/>
            <person name="Fujita J."/>
            <person name="Nakamura S."/>
        </authorList>
    </citation>
    <scope>NUCLEOTIDE SEQUENCE [LARGE SCALE GENOMIC DNA]</scope>
    <source>
        <strain evidence="1 2">JCM 6396</strain>
    </source>
</reference>
<dbReference type="AlphaFoldDB" id="A0A7I7K6S3"/>
<protein>
    <submittedName>
        <fullName evidence="1">Uncharacterized protein</fullName>
    </submittedName>
</protein>